<proteinExistence type="predicted"/>
<reference evidence="2" key="1">
    <citation type="journal article" date="2004" name="RNA">
        <title>Mitochondrial 3' tRNA editing in the jakobid Seculamonas ecuadoriensis: a novel mechanism and implications for tRNA processing.</title>
        <authorList>
            <person name="Leigh J."/>
            <person name="Lang B.F."/>
        </authorList>
    </citation>
    <scope>NUCLEOTIDE SEQUENCE</scope>
    <source>
        <strain evidence="2">ATCC 50634</strain>
    </source>
</reference>
<accession>M4QD19</accession>
<protein>
    <submittedName>
        <fullName evidence="2">Uncharacterized protein</fullName>
    </submittedName>
</protein>
<dbReference type="GeneID" id="16029406"/>
<keyword evidence="2" id="KW-0496">Mitochondrion</keyword>
<keyword evidence="1" id="KW-1133">Transmembrane helix</keyword>
<geneLocation type="mitochondrion" evidence="2"/>
<gene>
    <name evidence="2" type="primary">orf753</name>
</gene>
<dbReference type="AlphaFoldDB" id="M4QD19"/>
<sequence length="753" mass="87947">MIRQQQSILKTILAMLCTNNTAYQAKMLFAEYHLMPNETLTAHIKKITKERQYYRTTKLLRNINLFIICRSLFGCMGVYNIYNRKKHLKDNKEVLTAVKSIASYLYCVEMLNIAIVSIVGACLLRTMHQNDCTIKNIYSKTIDITKPLNLTDMCSVQLPILTIYSVLLNKSIYLILPDTASMHKIVNHQETNYGARSYLQDKKGQCQLSYGDIGKLLGFIHKPLVYLQYEKEYIKSTMYIERLKASDLDVVYYLGDAKLKGDRNKWLIDLVQDVDMYSQNNVGLSIMKGVKVTDYLYNLLNNKSSNIMYNSTQYYTYKKLALEGAPDSIENRRILHMQENIYNQYIKEYLCSDKEESLMPRVSKKLLNDLTQYRKNYDNNISLYEALLTTFTPIVPYTADAHIKNNKDALNATGKKWPSKDKNEYFYYFDTAAKKYACLIQQINAYKEKCRIVLCVSTPKTYEDICRLLNANKIEYTYDKESAITHNYIILSSTDDAYSAPFANSVYMMTEYTPITDRHVNKMRHQSIVLYYISREDILLKSSHINVNINVQYEDTDRYYEVISKTANTSSIRMFKYLHIYKEYVICSIYLQSIMSDLTRLSENHFNQLMKFITTNLILFNGVSFFNNIKGSKANNVFVGLDRCTIPIIHMEKKAQEQVKMLTKKHLLAEYINRVEANTTDKTDLSSTMTRENIITNVNNSIHRYLNIMAYEKKNYYVIKQDKHIYRGAHATQQALLQSILFRAISSMYYTYK</sequence>
<reference evidence="2" key="3">
    <citation type="journal article" date="2013" name="Genome Biol. Evol.">
        <title>Strikingly bacteria-like and gene-rich mitochondrial genomes throughout jakobid protists.</title>
        <authorList>
            <person name="Burger G."/>
            <person name="Gray M.W."/>
            <person name="Forget L."/>
            <person name="Lang B.F."/>
        </authorList>
    </citation>
    <scope>NUCLEOTIDE SEQUENCE</scope>
    <source>
        <strain evidence="2">ATCC 50634</strain>
    </source>
</reference>
<keyword evidence="1" id="KW-0812">Transmembrane</keyword>
<evidence type="ECO:0000313" key="2">
    <source>
        <dbReference type="EMBL" id="AGH24085.1"/>
    </source>
</evidence>
<reference evidence="2" key="2">
    <citation type="journal article" date="2006" name="RNA">
        <title>Hybrid E. coli--Mitochondrial ribonuclease P RNAs are catalytically active.</title>
        <authorList>
            <person name="Seif E."/>
            <person name="Cadieux A."/>
            <person name="Lang B.F."/>
        </authorList>
    </citation>
    <scope>NUCLEOTIDE SEQUENCE</scope>
    <source>
        <strain evidence="2">ATCC 50634</strain>
    </source>
</reference>
<feature type="transmembrane region" description="Helical" evidence="1">
    <location>
        <begin position="101"/>
        <end position="124"/>
    </location>
</feature>
<feature type="transmembrane region" description="Helical" evidence="1">
    <location>
        <begin position="59"/>
        <end position="81"/>
    </location>
</feature>
<keyword evidence="1" id="KW-0472">Membrane</keyword>
<organism evidence="2">
    <name type="scientific">Histiona aroides</name>
    <name type="common">Flagellate</name>
    <dbReference type="NCBI Taxonomy" id="392300"/>
    <lineage>
        <taxon>Eukaryota</taxon>
        <taxon>Discoba</taxon>
        <taxon>Jakobida</taxon>
        <taxon>Histionina</taxon>
        <taxon>Histionidae</taxon>
        <taxon>Histiona</taxon>
    </lineage>
</organism>
<dbReference type="RefSeq" id="YP_007890591.1">
    <property type="nucleotide sequence ID" value="NC_021125.1"/>
</dbReference>
<dbReference type="EMBL" id="KC353353">
    <property type="protein sequence ID" value="AGH24085.1"/>
    <property type="molecule type" value="Genomic_DNA"/>
</dbReference>
<evidence type="ECO:0000256" key="1">
    <source>
        <dbReference type="SAM" id="Phobius"/>
    </source>
</evidence>
<name>M4QD19_HISAR</name>